<evidence type="ECO:0000313" key="8">
    <source>
        <dbReference type="Proteomes" id="UP000630353"/>
    </source>
</evidence>
<dbReference type="InterPro" id="IPR000897">
    <property type="entry name" value="SRP54_GTPase_dom"/>
</dbReference>
<comment type="caution">
    <text evidence="7">The sequence shown here is derived from an EMBL/GenBank/DDBJ whole genome shotgun (WGS) entry which is preliminary data.</text>
</comment>
<reference evidence="7" key="1">
    <citation type="journal article" date="2014" name="Int. J. Syst. Evol. Microbiol.">
        <title>Complete genome sequence of Corynebacterium casei LMG S-19264T (=DSM 44701T), isolated from a smear-ripened cheese.</title>
        <authorList>
            <consortium name="US DOE Joint Genome Institute (JGI-PGF)"/>
            <person name="Walter F."/>
            <person name="Albersmeier A."/>
            <person name="Kalinowski J."/>
            <person name="Ruckert C."/>
        </authorList>
    </citation>
    <scope>NUCLEOTIDE SEQUENCE</scope>
    <source>
        <strain evidence="7">KCTC 42651</strain>
    </source>
</reference>
<dbReference type="PANTHER" id="PTHR43134">
    <property type="entry name" value="SIGNAL RECOGNITION PARTICLE RECEPTOR SUBUNIT ALPHA"/>
    <property type="match status" value="1"/>
</dbReference>
<dbReference type="GO" id="GO:0003924">
    <property type="term" value="F:GTPase activity"/>
    <property type="evidence" value="ECO:0007669"/>
    <property type="project" value="TreeGrafter"/>
</dbReference>
<dbReference type="GO" id="GO:0005886">
    <property type="term" value="C:plasma membrane"/>
    <property type="evidence" value="ECO:0007669"/>
    <property type="project" value="UniProtKB-SubCell"/>
</dbReference>
<feature type="domain" description="SRP54-type proteins GTP-binding" evidence="6">
    <location>
        <begin position="119"/>
        <end position="308"/>
    </location>
</feature>
<dbReference type="GO" id="GO:0005047">
    <property type="term" value="F:signal recognition particle binding"/>
    <property type="evidence" value="ECO:0007669"/>
    <property type="project" value="TreeGrafter"/>
</dbReference>
<proteinExistence type="inferred from homology"/>
<dbReference type="RefSeq" id="WP_189994333.1">
    <property type="nucleotide sequence ID" value="NZ_BMZS01000012.1"/>
</dbReference>
<evidence type="ECO:0000259" key="6">
    <source>
        <dbReference type="SMART" id="SM00962"/>
    </source>
</evidence>
<evidence type="ECO:0000256" key="5">
    <source>
        <dbReference type="ARBA" id="ARBA00023136"/>
    </source>
</evidence>
<keyword evidence="3" id="KW-0547">Nucleotide-binding</keyword>
<evidence type="ECO:0000256" key="2">
    <source>
        <dbReference type="ARBA" id="ARBA00008531"/>
    </source>
</evidence>
<keyword evidence="8" id="KW-1185">Reference proteome</keyword>
<keyword evidence="5" id="KW-0472">Membrane</keyword>
<comment type="similarity">
    <text evidence="2">Belongs to the GTP-binding SRP family.</text>
</comment>
<dbReference type="SUPFAM" id="SSF52540">
    <property type="entry name" value="P-loop containing nucleoside triphosphate hydrolases"/>
    <property type="match status" value="1"/>
</dbReference>
<reference evidence="7" key="2">
    <citation type="submission" date="2020-09" db="EMBL/GenBank/DDBJ databases">
        <authorList>
            <person name="Sun Q."/>
            <person name="Kim S."/>
        </authorList>
    </citation>
    <scope>NUCLEOTIDE SEQUENCE</scope>
    <source>
        <strain evidence="7">KCTC 42651</strain>
    </source>
</reference>
<name>A0A918XW57_9PROT</name>
<dbReference type="SMART" id="SM00962">
    <property type="entry name" value="SRP54"/>
    <property type="match status" value="1"/>
</dbReference>
<sequence length="319" mass="33531">MRLKTFNAPSMAEAMNLVKTHLGPDAIIVSTQKGDGGLGVRITAAIEAVEDEDHYDQYVEDADPLDEIADALAHHNVPGELADKLTRAAGSLDADDPLLALAGALDQHFKFQPVPMSGRRPVLLMGMPGAGKTVTTAKLATRAVMNRRPVSVITTDTQRAGGYEQLHAFTRLLEVDLQQADTPAALQDAVSAARPDSLILVDCAGGNPFEAEDAERQRRLIEAIEAEAVLVMAAGGDPLEAADQAHAYAAIGARRLLATRLDIARRLGGLLSAASAGRLAFTEVGIGASVADGLAPLNPVSLARLLLPKYAATRDQAAE</sequence>
<dbReference type="AlphaFoldDB" id="A0A918XW57"/>
<dbReference type="GO" id="GO:0005525">
    <property type="term" value="F:GTP binding"/>
    <property type="evidence" value="ECO:0007669"/>
    <property type="project" value="UniProtKB-KW"/>
</dbReference>
<dbReference type="Gene3D" id="3.40.50.300">
    <property type="entry name" value="P-loop containing nucleotide triphosphate hydrolases"/>
    <property type="match status" value="1"/>
</dbReference>
<gene>
    <name evidence="7" type="ORF">GCM10017083_47350</name>
</gene>
<evidence type="ECO:0000256" key="3">
    <source>
        <dbReference type="ARBA" id="ARBA00022741"/>
    </source>
</evidence>
<evidence type="ECO:0000313" key="7">
    <source>
        <dbReference type="EMBL" id="GHD60851.1"/>
    </source>
</evidence>
<evidence type="ECO:0000256" key="4">
    <source>
        <dbReference type="ARBA" id="ARBA00023134"/>
    </source>
</evidence>
<dbReference type="Proteomes" id="UP000630353">
    <property type="component" value="Unassembled WGS sequence"/>
</dbReference>
<protein>
    <submittedName>
        <fullName evidence="7">GTP-binding protein</fullName>
    </submittedName>
</protein>
<accession>A0A918XW57</accession>
<keyword evidence="4" id="KW-0342">GTP-binding</keyword>
<comment type="subcellular location">
    <subcellularLocation>
        <location evidence="1">Cell membrane</location>
        <topology evidence="1">Peripheral membrane protein</topology>
        <orientation evidence="1">Cytoplasmic side</orientation>
    </subcellularLocation>
</comment>
<evidence type="ECO:0000256" key="1">
    <source>
        <dbReference type="ARBA" id="ARBA00004413"/>
    </source>
</evidence>
<dbReference type="GO" id="GO:0006614">
    <property type="term" value="P:SRP-dependent cotranslational protein targeting to membrane"/>
    <property type="evidence" value="ECO:0007669"/>
    <property type="project" value="InterPro"/>
</dbReference>
<dbReference type="PANTHER" id="PTHR43134:SF3">
    <property type="entry name" value="FLAGELLAR BIOSYNTHESIS PROTEIN FLHF"/>
    <property type="match status" value="1"/>
</dbReference>
<dbReference type="EMBL" id="BMZS01000012">
    <property type="protein sequence ID" value="GHD60851.1"/>
    <property type="molecule type" value="Genomic_DNA"/>
</dbReference>
<dbReference type="Pfam" id="PF00448">
    <property type="entry name" value="SRP54"/>
    <property type="match status" value="1"/>
</dbReference>
<organism evidence="7 8">
    <name type="scientific">Thalassobaculum fulvum</name>
    <dbReference type="NCBI Taxonomy" id="1633335"/>
    <lineage>
        <taxon>Bacteria</taxon>
        <taxon>Pseudomonadati</taxon>
        <taxon>Pseudomonadota</taxon>
        <taxon>Alphaproteobacteria</taxon>
        <taxon>Rhodospirillales</taxon>
        <taxon>Thalassobaculaceae</taxon>
        <taxon>Thalassobaculum</taxon>
    </lineage>
</organism>
<dbReference type="InterPro" id="IPR027417">
    <property type="entry name" value="P-loop_NTPase"/>
</dbReference>